<reference evidence="8" key="1">
    <citation type="submission" date="2020-01" db="EMBL/GenBank/DDBJ databases">
        <title>Genome sequence of Kobresia littledalei, the first chromosome-level genome in the family Cyperaceae.</title>
        <authorList>
            <person name="Qu G."/>
        </authorList>
    </citation>
    <scope>NUCLEOTIDE SEQUENCE</scope>
    <source>
        <strain evidence="8">C.B.Clarke</strain>
        <tissue evidence="8">Leaf</tissue>
    </source>
</reference>
<evidence type="ECO:0000256" key="1">
    <source>
        <dbReference type="ARBA" id="ARBA00004123"/>
    </source>
</evidence>
<organism evidence="8 9">
    <name type="scientific">Carex littledalei</name>
    <dbReference type="NCBI Taxonomy" id="544730"/>
    <lineage>
        <taxon>Eukaryota</taxon>
        <taxon>Viridiplantae</taxon>
        <taxon>Streptophyta</taxon>
        <taxon>Embryophyta</taxon>
        <taxon>Tracheophyta</taxon>
        <taxon>Spermatophyta</taxon>
        <taxon>Magnoliopsida</taxon>
        <taxon>Liliopsida</taxon>
        <taxon>Poales</taxon>
        <taxon>Cyperaceae</taxon>
        <taxon>Cyperoideae</taxon>
        <taxon>Cariceae</taxon>
        <taxon>Carex</taxon>
        <taxon>Carex subgen. Euthyceras</taxon>
    </lineage>
</organism>
<proteinExistence type="predicted"/>
<evidence type="ECO:0000313" key="9">
    <source>
        <dbReference type="Proteomes" id="UP000623129"/>
    </source>
</evidence>
<dbReference type="OrthoDB" id="1937086at2759"/>
<feature type="region of interest" description="Disordered" evidence="6">
    <location>
        <begin position="204"/>
        <end position="329"/>
    </location>
</feature>
<dbReference type="PANTHER" id="PTHR32096:SF18">
    <property type="entry name" value="DISEASE RESISTANCE PROTEIN RRS1B-RELATED"/>
    <property type="match status" value="1"/>
</dbReference>
<gene>
    <name evidence="8" type="ORF">FCM35_KLT13758</name>
</gene>
<name>A0A833QMB8_9POAL</name>
<dbReference type="Gene3D" id="2.20.25.80">
    <property type="entry name" value="WRKY domain"/>
    <property type="match status" value="1"/>
</dbReference>
<sequence>MCDFVWQTTENDQGDLTDIIRGGGTHTSMASSSELSASDWPLPTDPAATVPPSSSLDNFGNPFPNFQDPLLNEFLDLPSEGGGMHSGGNGVLGQRLVSGNEQDMKNNKPCNIVPRVGALQMPSGGVKLSPLSPRAIRPYPMMAGGSIGPPSVEVIAGMQQISSPRSTGMKRRGYYRCSSSKGCSARKQVERSRTDPNMLVITYTSEHNHPWPTQRNALAGSTRSQLAKSNSSSSNKIFQNNPKQQQQQQQRQQQNKKETAKEESSNEITNNASLNPNPSIVKEEEMSDIGKSLDPPQDDELGQELLMNQYKPMIPDSGQPDDFFADLQELEADPMSLIFSKEYMEAKPDQDDKGGNKGTMDLFNMLDWGVGGSSYGEAKKGL</sequence>
<evidence type="ECO:0000256" key="4">
    <source>
        <dbReference type="ARBA" id="ARBA00023163"/>
    </source>
</evidence>
<evidence type="ECO:0000256" key="3">
    <source>
        <dbReference type="ARBA" id="ARBA00023125"/>
    </source>
</evidence>
<evidence type="ECO:0000256" key="2">
    <source>
        <dbReference type="ARBA" id="ARBA00023015"/>
    </source>
</evidence>
<keyword evidence="5" id="KW-0539">Nucleus</keyword>
<dbReference type="SMART" id="SM00774">
    <property type="entry name" value="WRKY"/>
    <property type="match status" value="1"/>
</dbReference>
<dbReference type="InterPro" id="IPR036576">
    <property type="entry name" value="WRKY_dom_sf"/>
</dbReference>
<dbReference type="InterPro" id="IPR003657">
    <property type="entry name" value="WRKY_dom"/>
</dbReference>
<feature type="compositionally biased region" description="Basic and acidic residues" evidence="6">
    <location>
        <begin position="255"/>
        <end position="264"/>
    </location>
</feature>
<accession>A0A833QMB8</accession>
<dbReference type="Pfam" id="PF03106">
    <property type="entry name" value="WRKY"/>
    <property type="match status" value="1"/>
</dbReference>
<keyword evidence="4" id="KW-0804">Transcription</keyword>
<evidence type="ECO:0000256" key="6">
    <source>
        <dbReference type="SAM" id="MobiDB-lite"/>
    </source>
</evidence>
<dbReference type="GO" id="GO:0000976">
    <property type="term" value="F:transcription cis-regulatory region binding"/>
    <property type="evidence" value="ECO:0007669"/>
    <property type="project" value="TreeGrafter"/>
</dbReference>
<keyword evidence="9" id="KW-1185">Reference proteome</keyword>
<comment type="subcellular location">
    <subcellularLocation>
        <location evidence="1">Nucleus</location>
    </subcellularLocation>
</comment>
<keyword evidence="2" id="KW-0805">Transcription regulation</keyword>
<protein>
    <submittedName>
        <fullName evidence="8">Putative WRKY transcription factor 14</fullName>
    </submittedName>
</protein>
<evidence type="ECO:0000256" key="5">
    <source>
        <dbReference type="ARBA" id="ARBA00023242"/>
    </source>
</evidence>
<feature type="compositionally biased region" description="Polar residues" evidence="6">
    <location>
        <begin position="211"/>
        <end position="227"/>
    </location>
</feature>
<evidence type="ECO:0000313" key="8">
    <source>
        <dbReference type="EMBL" id="KAF3321542.1"/>
    </source>
</evidence>
<comment type="caution">
    <text evidence="8">The sequence shown here is derived from an EMBL/GenBank/DDBJ whole genome shotgun (WGS) entry which is preliminary data.</text>
</comment>
<dbReference type="EMBL" id="SWLB01000026">
    <property type="protein sequence ID" value="KAF3321542.1"/>
    <property type="molecule type" value="Genomic_DNA"/>
</dbReference>
<dbReference type="PROSITE" id="PS50811">
    <property type="entry name" value="WRKY"/>
    <property type="match status" value="1"/>
</dbReference>
<dbReference type="AlphaFoldDB" id="A0A833QMB8"/>
<dbReference type="PANTHER" id="PTHR32096">
    <property type="entry name" value="WRKY TRANSCRIPTION FACTOR 30-RELATED-RELATED"/>
    <property type="match status" value="1"/>
</dbReference>
<dbReference type="Proteomes" id="UP000623129">
    <property type="component" value="Unassembled WGS sequence"/>
</dbReference>
<keyword evidence="3" id="KW-0238">DNA-binding</keyword>
<dbReference type="InterPro" id="IPR044810">
    <property type="entry name" value="WRKY_plant"/>
</dbReference>
<feature type="domain" description="WRKY" evidence="7">
    <location>
        <begin position="172"/>
        <end position="212"/>
    </location>
</feature>
<evidence type="ECO:0000259" key="7">
    <source>
        <dbReference type="PROSITE" id="PS50811"/>
    </source>
</evidence>
<dbReference type="SUPFAM" id="SSF118290">
    <property type="entry name" value="WRKY DNA-binding domain"/>
    <property type="match status" value="1"/>
</dbReference>
<feature type="compositionally biased region" description="Low complexity" evidence="6">
    <location>
        <begin position="228"/>
        <end position="253"/>
    </location>
</feature>
<feature type="compositionally biased region" description="Polar residues" evidence="6">
    <location>
        <begin position="266"/>
        <end position="278"/>
    </location>
</feature>
<dbReference type="GO" id="GO:0003700">
    <property type="term" value="F:DNA-binding transcription factor activity"/>
    <property type="evidence" value="ECO:0007669"/>
    <property type="project" value="InterPro"/>
</dbReference>
<dbReference type="GO" id="GO:0005634">
    <property type="term" value="C:nucleus"/>
    <property type="evidence" value="ECO:0007669"/>
    <property type="project" value="UniProtKB-SubCell"/>
</dbReference>